<protein>
    <submittedName>
        <fullName evidence="3 4">Uncharacterized protein</fullName>
    </submittedName>
</protein>
<dbReference type="AlphaFoldDB" id="A0A2K2CXL5"/>
<dbReference type="Gramene" id="PNT66750">
    <property type="protein sequence ID" value="PNT66750"/>
    <property type="gene ID" value="BRADI_3g16657v3"/>
</dbReference>
<dbReference type="EMBL" id="CM000882">
    <property type="protein sequence ID" value="PNT66750.1"/>
    <property type="molecule type" value="Genomic_DNA"/>
</dbReference>
<feature type="signal peptide" evidence="2">
    <location>
        <begin position="1"/>
        <end position="30"/>
    </location>
</feature>
<gene>
    <name evidence="3" type="ORF">BRADI_3g16657v3</name>
</gene>
<evidence type="ECO:0000313" key="5">
    <source>
        <dbReference type="Proteomes" id="UP000008810"/>
    </source>
</evidence>
<dbReference type="EnsemblPlants" id="PNT66750">
    <property type="protein sequence ID" value="PNT66750"/>
    <property type="gene ID" value="BRADI_3g16657v3"/>
</dbReference>
<evidence type="ECO:0000313" key="3">
    <source>
        <dbReference type="EMBL" id="PNT66750.1"/>
    </source>
</evidence>
<keyword evidence="5" id="KW-1185">Reference proteome</keyword>
<reference evidence="4" key="3">
    <citation type="submission" date="2018-08" db="UniProtKB">
        <authorList>
            <consortium name="EnsemblPlants"/>
        </authorList>
    </citation>
    <scope>IDENTIFICATION</scope>
    <source>
        <strain evidence="4">cv. Bd21</strain>
    </source>
</reference>
<organism evidence="3">
    <name type="scientific">Brachypodium distachyon</name>
    <name type="common">Purple false brome</name>
    <name type="synonym">Trachynia distachya</name>
    <dbReference type="NCBI Taxonomy" id="15368"/>
    <lineage>
        <taxon>Eukaryota</taxon>
        <taxon>Viridiplantae</taxon>
        <taxon>Streptophyta</taxon>
        <taxon>Embryophyta</taxon>
        <taxon>Tracheophyta</taxon>
        <taxon>Spermatophyta</taxon>
        <taxon>Magnoliopsida</taxon>
        <taxon>Liliopsida</taxon>
        <taxon>Poales</taxon>
        <taxon>Poaceae</taxon>
        <taxon>BOP clade</taxon>
        <taxon>Pooideae</taxon>
        <taxon>Stipodae</taxon>
        <taxon>Brachypodieae</taxon>
        <taxon>Brachypodium</taxon>
    </lineage>
</organism>
<keyword evidence="2" id="KW-0732">Signal</keyword>
<reference evidence="3" key="2">
    <citation type="submission" date="2017-06" db="EMBL/GenBank/DDBJ databases">
        <title>WGS assembly of Brachypodium distachyon.</title>
        <authorList>
            <consortium name="The International Brachypodium Initiative"/>
            <person name="Lucas S."/>
            <person name="Harmon-Smith M."/>
            <person name="Lail K."/>
            <person name="Tice H."/>
            <person name="Grimwood J."/>
            <person name="Bruce D."/>
            <person name="Barry K."/>
            <person name="Shu S."/>
            <person name="Lindquist E."/>
            <person name="Wang M."/>
            <person name="Pitluck S."/>
            <person name="Vogel J.P."/>
            <person name="Garvin D.F."/>
            <person name="Mockler T.C."/>
            <person name="Schmutz J."/>
            <person name="Rokhsar D."/>
            <person name="Bevan M.W."/>
        </authorList>
    </citation>
    <scope>NUCLEOTIDE SEQUENCE</scope>
    <source>
        <strain evidence="3">Bd21</strain>
    </source>
</reference>
<feature type="region of interest" description="Disordered" evidence="1">
    <location>
        <begin position="72"/>
        <end position="145"/>
    </location>
</feature>
<feature type="compositionally biased region" description="Basic and acidic residues" evidence="1">
    <location>
        <begin position="119"/>
        <end position="128"/>
    </location>
</feature>
<feature type="chain" id="PRO_5033312196" evidence="2">
    <location>
        <begin position="31"/>
        <end position="145"/>
    </location>
</feature>
<name>A0A2K2CXL5_BRADI</name>
<dbReference type="FunCoup" id="A0A2K2CXL5">
    <property type="interactions" value="116"/>
</dbReference>
<evidence type="ECO:0000256" key="2">
    <source>
        <dbReference type="SAM" id="SignalP"/>
    </source>
</evidence>
<evidence type="ECO:0000256" key="1">
    <source>
        <dbReference type="SAM" id="MobiDB-lite"/>
    </source>
</evidence>
<accession>A0A2K2CXL5</accession>
<reference evidence="3 4" key="1">
    <citation type="journal article" date="2010" name="Nature">
        <title>Genome sequencing and analysis of the model grass Brachypodium distachyon.</title>
        <authorList>
            <consortium name="International Brachypodium Initiative"/>
        </authorList>
    </citation>
    <scope>NUCLEOTIDE SEQUENCE [LARGE SCALE GENOMIC DNA]</scope>
    <source>
        <strain evidence="3 4">Bd21</strain>
    </source>
</reference>
<dbReference type="InParanoid" id="A0A2K2CXL5"/>
<evidence type="ECO:0000313" key="4">
    <source>
        <dbReference type="EnsemblPlants" id="PNT66750"/>
    </source>
</evidence>
<sequence>MQGRPAAMILAMAYLLLFFFFLHFSSSTHGANLPATAGDPLLSTMAHRRLLRSMMLQQHSYVPDETTTMIQQLLGGPSPRPQPGGGVPVSPLGAAAAEQTPKMAPAPLPRGPTTADLITDDRPGRGEVDIGVDYTPPKSHPPQHN</sequence>
<proteinExistence type="predicted"/>
<dbReference type="Proteomes" id="UP000008810">
    <property type="component" value="Chromosome 3"/>
</dbReference>